<gene>
    <name evidence="2" type="ORF">NEUTE1DRAFT_84427</name>
</gene>
<dbReference type="AlphaFoldDB" id="F8MRC2"/>
<dbReference type="GeneID" id="20830724"/>
<organism evidence="2 3">
    <name type="scientific">Neurospora tetrasperma (strain FGSC 2508 / ATCC MYA-4615 / P0657)</name>
    <dbReference type="NCBI Taxonomy" id="510951"/>
    <lineage>
        <taxon>Eukaryota</taxon>
        <taxon>Fungi</taxon>
        <taxon>Dikarya</taxon>
        <taxon>Ascomycota</taxon>
        <taxon>Pezizomycotina</taxon>
        <taxon>Sordariomycetes</taxon>
        <taxon>Sordariomycetidae</taxon>
        <taxon>Sordariales</taxon>
        <taxon>Sordariaceae</taxon>
        <taxon>Neurospora</taxon>
    </lineage>
</organism>
<protein>
    <submittedName>
        <fullName evidence="2">Uncharacterized protein</fullName>
    </submittedName>
</protein>
<accession>F8MRC2</accession>
<dbReference type="RefSeq" id="XP_009852432.1">
    <property type="nucleotide sequence ID" value="XM_009854130.1"/>
</dbReference>
<dbReference type="EMBL" id="GL891305">
    <property type="protein sequence ID" value="EGO56876.1"/>
    <property type="molecule type" value="Genomic_DNA"/>
</dbReference>
<dbReference type="KEGG" id="nte:NEUTE1DRAFT84427"/>
<name>F8MRC2_NEUT8</name>
<evidence type="ECO:0000313" key="2">
    <source>
        <dbReference type="EMBL" id="EGO56876.1"/>
    </source>
</evidence>
<reference evidence="3" key="1">
    <citation type="journal article" date="2011" name="Genetics">
        <title>Massive changes in genome architecture accompany the transition to self-fertility in the filamentous fungus Neurospora tetrasperma.</title>
        <authorList>
            <person name="Ellison C.E."/>
            <person name="Stajich J.E."/>
            <person name="Jacobson D.J."/>
            <person name="Natvig D.O."/>
            <person name="Lapidus A."/>
            <person name="Foster B."/>
            <person name="Aerts A."/>
            <person name="Riley R."/>
            <person name="Lindquist E.A."/>
            <person name="Grigoriev I.V."/>
            <person name="Taylor J.W."/>
        </authorList>
    </citation>
    <scope>NUCLEOTIDE SEQUENCE [LARGE SCALE GENOMIC DNA]</scope>
    <source>
        <strain evidence="3">FGSC 2508 / P0657</strain>
    </source>
</reference>
<dbReference type="Proteomes" id="UP000008065">
    <property type="component" value="Unassembled WGS sequence"/>
</dbReference>
<keyword evidence="3" id="KW-1185">Reference proteome</keyword>
<dbReference type="VEuPathDB" id="FungiDB:NEUTE1DRAFT_84427"/>
<evidence type="ECO:0000313" key="3">
    <source>
        <dbReference type="Proteomes" id="UP000008065"/>
    </source>
</evidence>
<dbReference type="HOGENOM" id="CLU_2638665_0_0_1"/>
<sequence>MSDGSVLDMLKPSPDADLVSKSQIHGVEVVKTDENRTEPEQVLLEAGTAGFTSAEAWSESVELGDRNWPRGHQKHHP</sequence>
<proteinExistence type="predicted"/>
<evidence type="ECO:0000256" key="1">
    <source>
        <dbReference type="SAM" id="MobiDB-lite"/>
    </source>
</evidence>
<feature type="region of interest" description="Disordered" evidence="1">
    <location>
        <begin position="54"/>
        <end position="77"/>
    </location>
</feature>